<reference evidence="2" key="1">
    <citation type="journal article" date="2019" name="Int. J. Syst. Evol. Microbiol.">
        <title>The Global Catalogue of Microorganisms (GCM) 10K type strain sequencing project: providing services to taxonomists for standard genome sequencing and annotation.</title>
        <authorList>
            <consortium name="The Broad Institute Genomics Platform"/>
            <consortium name="The Broad Institute Genome Sequencing Center for Infectious Disease"/>
            <person name="Wu L."/>
            <person name="Ma J."/>
        </authorList>
    </citation>
    <scope>NUCLEOTIDE SEQUENCE [LARGE SCALE GENOMIC DNA]</scope>
    <source>
        <strain evidence="2">JCM 17924</strain>
    </source>
</reference>
<gene>
    <name evidence="1" type="ORF">GCM10023186_27640</name>
</gene>
<dbReference type="RefSeq" id="WP_345225136.1">
    <property type="nucleotide sequence ID" value="NZ_BAABHA010000008.1"/>
</dbReference>
<evidence type="ECO:0000313" key="2">
    <source>
        <dbReference type="Proteomes" id="UP001500454"/>
    </source>
</evidence>
<name>A0ABP8J548_9BACT</name>
<accession>A0ABP8J548</accession>
<dbReference type="Pfam" id="PF13376">
    <property type="entry name" value="OmdA"/>
    <property type="match status" value="1"/>
</dbReference>
<sequence>MPRVIDQYASYHPLSRAEWRQWLAHNHASEPGIWLIYNKKASGQPSVSYAEAVEEALCFGWIDSLPRKLDADRTMLLFTPRKPRSVWSKVNKQRIEQLVQAGLMTPAGQAKIDLAKQNGSWNTLDSSDNLIVPPELEKALAEVPAAKQGFEAFSPSVKKNLLYRLDSAKQPETKAKRIAEIIAQAVESKKMKR</sequence>
<dbReference type="Proteomes" id="UP001500454">
    <property type="component" value="Unassembled WGS sequence"/>
</dbReference>
<dbReference type="EMBL" id="BAABHA010000008">
    <property type="protein sequence ID" value="GAA4384838.1"/>
    <property type="molecule type" value="Genomic_DNA"/>
</dbReference>
<comment type="caution">
    <text evidence="1">The sequence shown here is derived from an EMBL/GenBank/DDBJ whole genome shotgun (WGS) entry which is preliminary data.</text>
</comment>
<organism evidence="1 2">
    <name type="scientific">Hymenobacter koreensis</name>
    <dbReference type="NCBI Taxonomy" id="1084523"/>
    <lineage>
        <taxon>Bacteria</taxon>
        <taxon>Pseudomonadati</taxon>
        <taxon>Bacteroidota</taxon>
        <taxon>Cytophagia</taxon>
        <taxon>Cytophagales</taxon>
        <taxon>Hymenobacteraceae</taxon>
        <taxon>Hymenobacter</taxon>
    </lineage>
</organism>
<keyword evidence="2" id="KW-1185">Reference proteome</keyword>
<protein>
    <submittedName>
        <fullName evidence="1">YdeI/OmpD-associated family protein</fullName>
    </submittedName>
</protein>
<proteinExistence type="predicted"/>
<evidence type="ECO:0000313" key="1">
    <source>
        <dbReference type="EMBL" id="GAA4384838.1"/>
    </source>
</evidence>